<dbReference type="AlphaFoldDB" id="A0A9W9GA78"/>
<reference evidence="1" key="2">
    <citation type="journal article" date="2023" name="IMA Fungus">
        <title>Comparative genomic study of the Penicillium genus elucidates a diverse pangenome and 15 lateral gene transfer events.</title>
        <authorList>
            <person name="Petersen C."/>
            <person name="Sorensen T."/>
            <person name="Nielsen M.R."/>
            <person name="Sondergaard T.E."/>
            <person name="Sorensen J.L."/>
            <person name="Fitzpatrick D.A."/>
            <person name="Frisvad J.C."/>
            <person name="Nielsen K.L."/>
        </authorList>
    </citation>
    <scope>NUCLEOTIDE SEQUENCE</scope>
    <source>
        <strain evidence="1">IBT 34128</strain>
    </source>
</reference>
<evidence type="ECO:0000313" key="2">
    <source>
        <dbReference type="Proteomes" id="UP001141434"/>
    </source>
</evidence>
<evidence type="ECO:0000313" key="1">
    <source>
        <dbReference type="EMBL" id="KAJ5114999.1"/>
    </source>
</evidence>
<dbReference type="Proteomes" id="UP001141434">
    <property type="component" value="Unassembled WGS sequence"/>
</dbReference>
<name>A0A9W9GA78_9EURO</name>
<comment type="caution">
    <text evidence="1">The sequence shown here is derived from an EMBL/GenBank/DDBJ whole genome shotgun (WGS) entry which is preliminary data.</text>
</comment>
<proteinExistence type="predicted"/>
<sequence length="113" mass="12510">MSFRVHHNTLTLLAAPVNETENVPTVSASLRQSPSWPWMYAMAWASDVPGSLDEWPCLVWLVCRPFSTTMSSPHFDILAYHCVRIHISNILLATAFAALSSHLDGFLAGGRTI</sequence>
<organism evidence="1 2">
    <name type="scientific">Penicillium alfredii</name>
    <dbReference type="NCBI Taxonomy" id="1506179"/>
    <lineage>
        <taxon>Eukaryota</taxon>
        <taxon>Fungi</taxon>
        <taxon>Dikarya</taxon>
        <taxon>Ascomycota</taxon>
        <taxon>Pezizomycotina</taxon>
        <taxon>Eurotiomycetes</taxon>
        <taxon>Eurotiomycetidae</taxon>
        <taxon>Eurotiales</taxon>
        <taxon>Aspergillaceae</taxon>
        <taxon>Penicillium</taxon>
    </lineage>
</organism>
<keyword evidence="2" id="KW-1185">Reference proteome</keyword>
<gene>
    <name evidence="1" type="ORF">NUU61_000758</name>
</gene>
<dbReference type="RefSeq" id="XP_056516191.1">
    <property type="nucleotide sequence ID" value="XM_056651341.1"/>
</dbReference>
<protein>
    <submittedName>
        <fullName evidence="1">Uncharacterized protein</fullName>
    </submittedName>
</protein>
<dbReference type="EMBL" id="JAPMSZ010000001">
    <property type="protein sequence ID" value="KAJ5114999.1"/>
    <property type="molecule type" value="Genomic_DNA"/>
</dbReference>
<dbReference type="GeneID" id="81390509"/>
<accession>A0A9W9GA78</accession>
<reference evidence="1" key="1">
    <citation type="submission" date="2022-11" db="EMBL/GenBank/DDBJ databases">
        <authorList>
            <person name="Petersen C."/>
        </authorList>
    </citation>
    <scope>NUCLEOTIDE SEQUENCE</scope>
    <source>
        <strain evidence="1">IBT 34128</strain>
    </source>
</reference>